<dbReference type="SUPFAM" id="SSF75516">
    <property type="entry name" value="Pheromone-binding domain of LuxR-like quorum-sensing transcription factors"/>
    <property type="match status" value="1"/>
</dbReference>
<evidence type="ECO:0000313" key="5">
    <source>
        <dbReference type="EMBL" id="AZV77917.1"/>
    </source>
</evidence>
<dbReference type="Proteomes" id="UP000283063">
    <property type="component" value="Chromosome"/>
</dbReference>
<dbReference type="GO" id="GO:0003677">
    <property type="term" value="F:DNA binding"/>
    <property type="evidence" value="ECO:0007669"/>
    <property type="project" value="UniProtKB-KW"/>
</dbReference>
<dbReference type="InterPro" id="IPR000792">
    <property type="entry name" value="Tscrpt_reg_LuxR_C"/>
</dbReference>
<keyword evidence="1" id="KW-0805">Transcription regulation</keyword>
<dbReference type="InterPro" id="IPR036693">
    <property type="entry name" value="TF_LuxR_autoind-bd_dom_sf"/>
</dbReference>
<dbReference type="Gene3D" id="3.30.450.80">
    <property type="entry name" value="Transcription factor LuxR-like, autoinducer-binding domain"/>
    <property type="match status" value="1"/>
</dbReference>
<evidence type="ECO:0000256" key="3">
    <source>
        <dbReference type="ARBA" id="ARBA00023163"/>
    </source>
</evidence>
<dbReference type="SUPFAM" id="SSF46894">
    <property type="entry name" value="C-terminal effector domain of the bipartite response regulators"/>
    <property type="match status" value="1"/>
</dbReference>
<evidence type="ECO:0000256" key="1">
    <source>
        <dbReference type="ARBA" id="ARBA00023015"/>
    </source>
</evidence>
<protein>
    <submittedName>
        <fullName evidence="5">LuxR family transcriptional regulator</fullName>
    </submittedName>
</protein>
<dbReference type="InterPro" id="IPR036388">
    <property type="entry name" value="WH-like_DNA-bd_sf"/>
</dbReference>
<dbReference type="PRINTS" id="PR00038">
    <property type="entry name" value="HTHLUXR"/>
</dbReference>
<dbReference type="OrthoDB" id="7826109at2"/>
<dbReference type="GO" id="GO:0006355">
    <property type="term" value="P:regulation of DNA-templated transcription"/>
    <property type="evidence" value="ECO:0007669"/>
    <property type="project" value="InterPro"/>
</dbReference>
<accession>A0A3T0N1P2</accession>
<dbReference type="AlphaFoldDB" id="A0A3T0N1P2"/>
<dbReference type="RefSeq" id="WP_127748474.1">
    <property type="nucleotide sequence ID" value="NZ_CP033219.1"/>
</dbReference>
<dbReference type="Pfam" id="PF00196">
    <property type="entry name" value="GerE"/>
    <property type="match status" value="1"/>
</dbReference>
<organism evidence="5 6">
    <name type="scientific">Parasedimentitalea marina</name>
    <dbReference type="NCBI Taxonomy" id="2483033"/>
    <lineage>
        <taxon>Bacteria</taxon>
        <taxon>Pseudomonadati</taxon>
        <taxon>Pseudomonadota</taxon>
        <taxon>Alphaproteobacteria</taxon>
        <taxon>Rhodobacterales</taxon>
        <taxon>Paracoccaceae</taxon>
        <taxon>Parasedimentitalea</taxon>
    </lineage>
</organism>
<dbReference type="SMART" id="SM00421">
    <property type="entry name" value="HTH_LUXR"/>
    <property type="match status" value="1"/>
</dbReference>
<evidence type="ECO:0000313" key="6">
    <source>
        <dbReference type="Proteomes" id="UP000283063"/>
    </source>
</evidence>
<gene>
    <name evidence="5" type="ORF">EBB79_08430</name>
</gene>
<sequence length="207" mass="23060">MKSDIKSFLFRTLEELSDGGYSVGVGFQGVEPHFVKSTYSSDWVERYIEQNFIKQDPTIQFGLSRSAYATWEDLEKLYPDSKGFFAEARAFGLLRGNTLSVCVRGQVSILSCSGAHWDDAVLRTASAALYGLAVLVADVDTNKYDPLSPREKEVLNLMTTGSKDQEIANILKIKVETVRARRRSAFLATNTTTIGQLMSEVIKKDLI</sequence>
<dbReference type="EMBL" id="CP033219">
    <property type="protein sequence ID" value="AZV77917.1"/>
    <property type="molecule type" value="Genomic_DNA"/>
</dbReference>
<reference evidence="5 6" key="1">
    <citation type="submission" date="2018-10" db="EMBL/GenBank/DDBJ databases">
        <title>Parasedimentitalea marina sp. nov., a psychrophilic bacterium isolated from deep seawater of the New Britain Trench.</title>
        <authorList>
            <person name="Cao J."/>
        </authorList>
    </citation>
    <scope>NUCLEOTIDE SEQUENCE [LARGE SCALE GENOMIC DNA]</scope>
    <source>
        <strain evidence="5 6">W43</strain>
    </source>
</reference>
<dbReference type="PROSITE" id="PS50043">
    <property type="entry name" value="HTH_LUXR_2"/>
    <property type="match status" value="1"/>
</dbReference>
<proteinExistence type="predicted"/>
<keyword evidence="6" id="KW-1185">Reference proteome</keyword>
<dbReference type="InterPro" id="IPR005143">
    <property type="entry name" value="TF_LuxR_autoind-bd_dom"/>
</dbReference>
<keyword evidence="2" id="KW-0238">DNA-binding</keyword>
<name>A0A3T0N1P2_9RHOB</name>
<dbReference type="InterPro" id="IPR016032">
    <property type="entry name" value="Sig_transdc_resp-reg_C-effctor"/>
</dbReference>
<feature type="domain" description="HTH luxR-type" evidence="4">
    <location>
        <begin position="140"/>
        <end position="205"/>
    </location>
</feature>
<dbReference type="Gene3D" id="1.10.10.10">
    <property type="entry name" value="Winged helix-like DNA-binding domain superfamily/Winged helix DNA-binding domain"/>
    <property type="match status" value="1"/>
</dbReference>
<evidence type="ECO:0000256" key="2">
    <source>
        <dbReference type="ARBA" id="ARBA00023125"/>
    </source>
</evidence>
<dbReference type="Pfam" id="PF03472">
    <property type="entry name" value="Autoind_bind"/>
    <property type="match status" value="1"/>
</dbReference>
<keyword evidence="3" id="KW-0804">Transcription</keyword>
<dbReference type="CDD" id="cd06170">
    <property type="entry name" value="LuxR_C_like"/>
    <property type="match status" value="1"/>
</dbReference>
<dbReference type="KEGG" id="sedi:EBB79_08430"/>
<evidence type="ECO:0000259" key="4">
    <source>
        <dbReference type="PROSITE" id="PS50043"/>
    </source>
</evidence>